<comment type="caution">
    <text evidence="1">The sequence shown here is derived from an EMBL/GenBank/DDBJ whole genome shotgun (WGS) entry which is preliminary data.</text>
</comment>
<protein>
    <submittedName>
        <fullName evidence="1">Uncharacterized protein</fullName>
    </submittedName>
</protein>
<proteinExistence type="predicted"/>
<accession>A0ABQ7CB04</accession>
<name>A0ABQ7CB04_BRACR</name>
<sequence length="183" mass="21220">MHGFTSYQRFGKARSLRNDRNVHVLRHYVVTKLGSELGRYVATMPWACSVLHSDRAVSVLGRYVATERGYQACCCRWHFIWVQKEDYELSSRFLKTLEYWQRDKFWDLVSGCLILCLEMFETSALGLGKDLGLLPVLEGTMTNSTYVSRFSFILIPYRSKVCDRFSAYTTCMVGTENLSKDNF</sequence>
<gene>
    <name evidence="1" type="ORF">DY000_02006900</name>
</gene>
<evidence type="ECO:0000313" key="2">
    <source>
        <dbReference type="Proteomes" id="UP000266723"/>
    </source>
</evidence>
<evidence type="ECO:0000313" key="1">
    <source>
        <dbReference type="EMBL" id="KAF3548759.1"/>
    </source>
</evidence>
<keyword evidence="2" id="KW-1185">Reference proteome</keyword>
<organism evidence="1 2">
    <name type="scientific">Brassica cretica</name>
    <name type="common">Mustard</name>
    <dbReference type="NCBI Taxonomy" id="69181"/>
    <lineage>
        <taxon>Eukaryota</taxon>
        <taxon>Viridiplantae</taxon>
        <taxon>Streptophyta</taxon>
        <taxon>Embryophyta</taxon>
        <taxon>Tracheophyta</taxon>
        <taxon>Spermatophyta</taxon>
        <taxon>Magnoliopsida</taxon>
        <taxon>eudicotyledons</taxon>
        <taxon>Gunneridae</taxon>
        <taxon>Pentapetalae</taxon>
        <taxon>rosids</taxon>
        <taxon>malvids</taxon>
        <taxon>Brassicales</taxon>
        <taxon>Brassicaceae</taxon>
        <taxon>Brassiceae</taxon>
        <taxon>Brassica</taxon>
    </lineage>
</organism>
<dbReference type="EMBL" id="QGKV02000832">
    <property type="protein sequence ID" value="KAF3548759.1"/>
    <property type="molecule type" value="Genomic_DNA"/>
</dbReference>
<reference evidence="1 2" key="1">
    <citation type="journal article" date="2020" name="BMC Genomics">
        <title>Intraspecific diversification of the crop wild relative Brassica cretica Lam. using demographic model selection.</title>
        <authorList>
            <person name="Kioukis A."/>
            <person name="Michalopoulou V.A."/>
            <person name="Briers L."/>
            <person name="Pirintsos S."/>
            <person name="Studholme D.J."/>
            <person name="Pavlidis P."/>
            <person name="Sarris P.F."/>
        </authorList>
    </citation>
    <scope>NUCLEOTIDE SEQUENCE [LARGE SCALE GENOMIC DNA]</scope>
    <source>
        <strain evidence="2">cv. PFS-1207/04</strain>
    </source>
</reference>
<dbReference type="Proteomes" id="UP000266723">
    <property type="component" value="Unassembled WGS sequence"/>
</dbReference>